<dbReference type="PRINTS" id="PR01179">
    <property type="entry name" value="ODADCRBXLASE"/>
</dbReference>
<dbReference type="PROSITE" id="PS00878">
    <property type="entry name" value="ODR_DC_2_1"/>
    <property type="match status" value="1"/>
</dbReference>
<evidence type="ECO:0000256" key="5">
    <source>
        <dbReference type="ARBA" id="ARBA00023239"/>
    </source>
</evidence>
<gene>
    <name evidence="10" type="ORF">ACFSDE_11205</name>
</gene>
<dbReference type="EC" id="4.1.1.17" evidence="7"/>
<evidence type="ECO:0000256" key="3">
    <source>
        <dbReference type="ARBA" id="ARBA00022793"/>
    </source>
</evidence>
<dbReference type="Proteomes" id="UP001597351">
    <property type="component" value="Unassembled WGS sequence"/>
</dbReference>
<evidence type="ECO:0000256" key="4">
    <source>
        <dbReference type="ARBA" id="ARBA00022898"/>
    </source>
</evidence>
<dbReference type="Pfam" id="PF02784">
    <property type="entry name" value="Orn_Arg_deC_N"/>
    <property type="match status" value="1"/>
</dbReference>
<dbReference type="RefSeq" id="WP_343918379.1">
    <property type="nucleotide sequence ID" value="NZ_BAAAJT010000002.1"/>
</dbReference>
<evidence type="ECO:0000256" key="6">
    <source>
        <dbReference type="ARBA" id="ARBA00034115"/>
    </source>
</evidence>
<keyword evidence="4" id="KW-0663">Pyridoxal phosphate</keyword>
<dbReference type="SUPFAM" id="SSF50621">
    <property type="entry name" value="Alanine racemase C-terminal domain-like"/>
    <property type="match status" value="1"/>
</dbReference>
<protein>
    <recommendedName>
        <fullName evidence="7">ornithine decarboxylase</fullName>
        <ecNumber evidence="7">4.1.1.17</ecNumber>
    </recommendedName>
</protein>
<comment type="similarity">
    <text evidence="2">Belongs to the Orn/Lys/Arg decarboxylase class-II family.</text>
</comment>
<dbReference type="Gene3D" id="3.20.20.10">
    <property type="entry name" value="Alanine racemase"/>
    <property type="match status" value="1"/>
</dbReference>
<proteinExistence type="inferred from homology"/>
<dbReference type="Gene3D" id="2.40.37.10">
    <property type="entry name" value="Lyase, Ornithine Decarboxylase, Chain A, domain 1"/>
    <property type="match status" value="1"/>
</dbReference>
<dbReference type="PRINTS" id="PR01182">
    <property type="entry name" value="ORNDCRBXLASE"/>
</dbReference>
<evidence type="ECO:0000259" key="9">
    <source>
        <dbReference type="Pfam" id="PF02784"/>
    </source>
</evidence>
<dbReference type="InterPro" id="IPR022644">
    <property type="entry name" value="De-COase2_N"/>
</dbReference>
<keyword evidence="3" id="KW-0210">Decarboxylase</keyword>
<dbReference type="InterPro" id="IPR009006">
    <property type="entry name" value="Ala_racemase/Decarboxylase_C"/>
</dbReference>
<evidence type="ECO:0000256" key="8">
    <source>
        <dbReference type="ARBA" id="ARBA00049127"/>
    </source>
</evidence>
<reference evidence="11" key="1">
    <citation type="journal article" date="2019" name="Int. J. Syst. Evol. Microbiol.">
        <title>The Global Catalogue of Microorganisms (GCM) 10K type strain sequencing project: providing services to taxonomists for standard genome sequencing and annotation.</title>
        <authorList>
            <consortium name="The Broad Institute Genomics Platform"/>
            <consortium name="The Broad Institute Genome Sequencing Center for Infectious Disease"/>
            <person name="Wu L."/>
            <person name="Ma J."/>
        </authorList>
    </citation>
    <scope>NUCLEOTIDE SEQUENCE [LARGE SCALE GENOMIC DNA]</scope>
    <source>
        <strain evidence="11">CGMCC 1.12477</strain>
    </source>
</reference>
<comment type="catalytic activity">
    <reaction evidence="8">
        <text>L-ornithine + H(+) = putrescine + CO2</text>
        <dbReference type="Rhea" id="RHEA:22964"/>
        <dbReference type="ChEBI" id="CHEBI:15378"/>
        <dbReference type="ChEBI" id="CHEBI:16526"/>
        <dbReference type="ChEBI" id="CHEBI:46911"/>
        <dbReference type="ChEBI" id="CHEBI:326268"/>
        <dbReference type="EC" id="4.1.1.17"/>
    </reaction>
</comment>
<evidence type="ECO:0000313" key="10">
    <source>
        <dbReference type="EMBL" id="MFD1947358.1"/>
    </source>
</evidence>
<sequence>MTSLAPPILPEPRVVDVRVDRLGVPATPVLTVDLSTVRRCYRQLHAALPGVDLHYAVKANPSRPVLDALLDEGASWDVASPGEIDAVLAVDPDPARISYGNTVKKPADIAYAHARGVRRFSVDCDAELDKLIEHAPGATLLVRITTSGAGADWALGQKFGCDESTAGRLLARAVSHGHPVGVCFHVGSQQHDVDAWDEPLATTARLREVVRACGSDLAVVDLGGGFPAHAAEPTPEVPSFGRAITAAVRKHLGPDVPPLMAEPGRGLVADAGTLETEVVLVSERAGRRWVYVDVGLFSGLAETLDEAIRYRITAHRDGRPLLEPAGDVVLAGPTCDSADILYQQHRPRLPLDLRIGDRLRIHAAGAYTTTYSSVGFNGFDPLREVHR</sequence>
<dbReference type="InterPro" id="IPR022657">
    <property type="entry name" value="De-COase2_CS"/>
</dbReference>
<comment type="cofactor">
    <cofactor evidence="1">
        <name>pyridoxal 5'-phosphate</name>
        <dbReference type="ChEBI" id="CHEBI:597326"/>
    </cofactor>
</comment>
<organism evidence="10 11">
    <name type="scientific">Nocardioides aestuarii</name>
    <dbReference type="NCBI Taxonomy" id="252231"/>
    <lineage>
        <taxon>Bacteria</taxon>
        <taxon>Bacillati</taxon>
        <taxon>Actinomycetota</taxon>
        <taxon>Actinomycetes</taxon>
        <taxon>Propionibacteriales</taxon>
        <taxon>Nocardioidaceae</taxon>
        <taxon>Nocardioides</taxon>
    </lineage>
</organism>
<dbReference type="PROSITE" id="PS00879">
    <property type="entry name" value="ODR_DC_2_2"/>
    <property type="match status" value="1"/>
</dbReference>
<keyword evidence="11" id="KW-1185">Reference proteome</keyword>
<dbReference type="PANTHER" id="PTHR11482">
    <property type="entry name" value="ARGININE/DIAMINOPIMELATE/ORNITHINE DECARBOXYLASE"/>
    <property type="match status" value="1"/>
</dbReference>
<feature type="domain" description="Orn/DAP/Arg decarboxylase 2 N-terminal" evidence="9">
    <location>
        <begin position="35"/>
        <end position="269"/>
    </location>
</feature>
<accession>A0ABW4TN74</accession>
<dbReference type="InterPro" id="IPR002433">
    <property type="entry name" value="Orn_de-COase"/>
</dbReference>
<dbReference type="EMBL" id="JBHUGD010000003">
    <property type="protein sequence ID" value="MFD1947358.1"/>
    <property type="molecule type" value="Genomic_DNA"/>
</dbReference>
<comment type="caution">
    <text evidence="10">The sequence shown here is derived from an EMBL/GenBank/DDBJ whole genome shotgun (WGS) entry which is preliminary data.</text>
</comment>
<comment type="pathway">
    <text evidence="6">Amine and polyamine biosynthesis; putrescine biosynthesis via L-ornithine pathway; putrescine from L-ornithine: step 1/1.</text>
</comment>
<evidence type="ECO:0000256" key="2">
    <source>
        <dbReference type="ARBA" id="ARBA00008872"/>
    </source>
</evidence>
<evidence type="ECO:0000256" key="7">
    <source>
        <dbReference type="ARBA" id="ARBA00034138"/>
    </source>
</evidence>
<evidence type="ECO:0000313" key="11">
    <source>
        <dbReference type="Proteomes" id="UP001597351"/>
    </source>
</evidence>
<dbReference type="InterPro" id="IPR029066">
    <property type="entry name" value="PLP-binding_barrel"/>
</dbReference>
<name>A0ABW4TN74_9ACTN</name>
<dbReference type="PANTHER" id="PTHR11482:SF6">
    <property type="entry name" value="ORNITHINE DECARBOXYLASE 1-RELATED"/>
    <property type="match status" value="1"/>
</dbReference>
<evidence type="ECO:0000256" key="1">
    <source>
        <dbReference type="ARBA" id="ARBA00001933"/>
    </source>
</evidence>
<dbReference type="InterPro" id="IPR022653">
    <property type="entry name" value="De-COase2_pyr-phos_BS"/>
</dbReference>
<dbReference type="CDD" id="cd00622">
    <property type="entry name" value="PLPDE_III_ODC"/>
    <property type="match status" value="1"/>
</dbReference>
<dbReference type="SUPFAM" id="SSF51419">
    <property type="entry name" value="PLP-binding barrel"/>
    <property type="match status" value="1"/>
</dbReference>
<dbReference type="InterPro" id="IPR000183">
    <property type="entry name" value="Orn/DAP/Arg_de-COase"/>
</dbReference>
<keyword evidence="5" id="KW-0456">Lyase</keyword>